<feature type="region of interest" description="Disordered" evidence="1">
    <location>
        <begin position="183"/>
        <end position="208"/>
    </location>
</feature>
<feature type="compositionally biased region" description="Low complexity" evidence="1">
    <location>
        <begin position="824"/>
        <end position="833"/>
    </location>
</feature>
<feature type="region of interest" description="Disordered" evidence="1">
    <location>
        <begin position="762"/>
        <end position="781"/>
    </location>
</feature>
<feature type="region of interest" description="Disordered" evidence="1">
    <location>
        <begin position="1"/>
        <end position="25"/>
    </location>
</feature>
<reference evidence="3 4" key="1">
    <citation type="submission" date="2016-06" db="EMBL/GenBank/DDBJ databases">
        <title>Evolution of pathogenesis and genome organization in the Tremellales.</title>
        <authorList>
            <person name="Cuomo C."/>
            <person name="Litvintseva A."/>
            <person name="Heitman J."/>
            <person name="Chen Y."/>
            <person name="Sun S."/>
            <person name="Springer D."/>
            <person name="Dromer F."/>
            <person name="Young S."/>
            <person name="Zeng Q."/>
            <person name="Chapman S."/>
            <person name="Gujja S."/>
            <person name="Saif S."/>
            <person name="Birren B."/>
        </authorList>
    </citation>
    <scope>NUCLEOTIDE SEQUENCE [LARGE SCALE GENOMIC DNA]</scope>
    <source>
        <strain evidence="3 4">ATCC 28783</strain>
    </source>
</reference>
<feature type="compositionally biased region" description="Low complexity" evidence="1">
    <location>
        <begin position="1061"/>
        <end position="1084"/>
    </location>
</feature>
<feature type="compositionally biased region" description="Polar residues" evidence="1">
    <location>
        <begin position="769"/>
        <end position="781"/>
    </location>
</feature>
<dbReference type="Gene3D" id="3.30.1490.40">
    <property type="match status" value="1"/>
</dbReference>
<protein>
    <recommendedName>
        <fullName evidence="2">GYF domain-containing protein</fullName>
    </recommendedName>
</protein>
<dbReference type="PANTHER" id="PTHR14445">
    <property type="entry name" value="GRB10 INTERACTING GYF PROTEIN"/>
    <property type="match status" value="1"/>
</dbReference>
<dbReference type="GO" id="GO:0005829">
    <property type="term" value="C:cytosol"/>
    <property type="evidence" value="ECO:0007669"/>
    <property type="project" value="TreeGrafter"/>
</dbReference>
<feature type="region of interest" description="Disordered" evidence="1">
    <location>
        <begin position="916"/>
        <end position="981"/>
    </location>
</feature>
<evidence type="ECO:0000313" key="3">
    <source>
        <dbReference type="EMBL" id="RXK35373.1"/>
    </source>
</evidence>
<dbReference type="EMBL" id="SDIL01000140">
    <property type="protein sequence ID" value="RXK35373.1"/>
    <property type="molecule type" value="Genomic_DNA"/>
</dbReference>
<dbReference type="PANTHER" id="PTHR14445:SF36">
    <property type="entry name" value="FI03272P-RELATED"/>
    <property type="match status" value="1"/>
</dbReference>
<organism evidence="3 4">
    <name type="scientific">Tremella mesenterica</name>
    <name type="common">Jelly fungus</name>
    <dbReference type="NCBI Taxonomy" id="5217"/>
    <lineage>
        <taxon>Eukaryota</taxon>
        <taxon>Fungi</taxon>
        <taxon>Dikarya</taxon>
        <taxon>Basidiomycota</taxon>
        <taxon>Agaricomycotina</taxon>
        <taxon>Tremellomycetes</taxon>
        <taxon>Tremellales</taxon>
        <taxon>Tremellaceae</taxon>
        <taxon>Tremella</taxon>
    </lineage>
</organism>
<dbReference type="SUPFAM" id="SSF55277">
    <property type="entry name" value="GYF domain"/>
    <property type="match status" value="1"/>
</dbReference>
<dbReference type="Pfam" id="PF02213">
    <property type="entry name" value="GYF"/>
    <property type="match status" value="1"/>
</dbReference>
<feature type="region of interest" description="Disordered" evidence="1">
    <location>
        <begin position="800"/>
        <end position="873"/>
    </location>
</feature>
<dbReference type="InParanoid" id="A0A4Q1BFU3"/>
<feature type="region of interest" description="Disordered" evidence="1">
    <location>
        <begin position="362"/>
        <end position="396"/>
    </location>
</feature>
<dbReference type="FunCoup" id="A0A4Q1BFU3">
    <property type="interactions" value="258"/>
</dbReference>
<dbReference type="InterPro" id="IPR003169">
    <property type="entry name" value="GYF"/>
</dbReference>
<comment type="caution">
    <text evidence="3">The sequence shown here is derived from an EMBL/GenBank/DDBJ whole genome shotgun (WGS) entry which is preliminary data.</text>
</comment>
<dbReference type="VEuPathDB" id="FungiDB:TREMEDRAFT_74865"/>
<dbReference type="CDD" id="cd00072">
    <property type="entry name" value="GYF"/>
    <property type="match status" value="1"/>
</dbReference>
<feature type="compositionally biased region" description="Low complexity" evidence="1">
    <location>
        <begin position="916"/>
        <end position="940"/>
    </location>
</feature>
<feature type="compositionally biased region" description="Polar residues" evidence="1">
    <location>
        <begin position="55"/>
        <end position="71"/>
    </location>
</feature>
<dbReference type="OrthoDB" id="6415790at2759"/>
<dbReference type="InterPro" id="IPR051640">
    <property type="entry name" value="GRB10-interact_GYF"/>
</dbReference>
<evidence type="ECO:0000313" key="4">
    <source>
        <dbReference type="Proteomes" id="UP000289152"/>
    </source>
</evidence>
<accession>A0A4Q1BFU3</accession>
<feature type="region of interest" description="Disordered" evidence="1">
    <location>
        <begin position="240"/>
        <end position="289"/>
    </location>
</feature>
<dbReference type="Proteomes" id="UP000289152">
    <property type="component" value="Unassembled WGS sequence"/>
</dbReference>
<feature type="compositionally biased region" description="Pro residues" evidence="1">
    <location>
        <begin position="845"/>
        <end position="854"/>
    </location>
</feature>
<dbReference type="STRING" id="5217.A0A4Q1BFU3"/>
<evidence type="ECO:0000259" key="2">
    <source>
        <dbReference type="PROSITE" id="PS50829"/>
    </source>
</evidence>
<feature type="region of interest" description="Disordered" evidence="1">
    <location>
        <begin position="1035"/>
        <end position="1087"/>
    </location>
</feature>
<evidence type="ECO:0000256" key="1">
    <source>
        <dbReference type="SAM" id="MobiDB-lite"/>
    </source>
</evidence>
<dbReference type="SMART" id="SM00444">
    <property type="entry name" value="GYF"/>
    <property type="match status" value="1"/>
</dbReference>
<dbReference type="AlphaFoldDB" id="A0A4Q1BFU3"/>
<name>A0A4Q1BFU3_TREME</name>
<feature type="compositionally biased region" description="Low complexity" evidence="1">
    <location>
        <begin position="967"/>
        <end position="977"/>
    </location>
</feature>
<feature type="compositionally biased region" description="Polar residues" evidence="1">
    <location>
        <begin position="1038"/>
        <end position="1060"/>
    </location>
</feature>
<keyword evidence="4" id="KW-1185">Reference proteome</keyword>
<gene>
    <name evidence="3" type="ORF">M231_07363</name>
</gene>
<feature type="domain" description="GYF" evidence="2">
    <location>
        <begin position="408"/>
        <end position="456"/>
    </location>
</feature>
<sequence length="1264" mass="132605">MSMHFAPQWIKPIKPAGHTTTPTTDIPPLSVKSTVIQHSAPATSAPLPNVPFPALSSQTQNNRSISPTTRGNGPASAPNPQPLSYSRVIHTPLSPAIPGDGYFPMDGMNGDGNPHPFRYTPQQILGLWEEEKVKEVPIELVEMLENGGTLVSQNVVRPVGLREMTEEEKKLFATSVHPSAPARRGLPVASVDSPTPNVVPRRQPLQPGKETAAARGAFGGTFGAFGKSEGGALGKSSGVLSPTAPDGRPSVGFGSVGKRPVRGKTDSSEGATIAWRPSRATTGSGNFEGVLGFGSAPTLSTSGEFGSGGGPGWGTGQKRWRLAAGLAAPGPVGNVGMEETNDILDVPRTINDHPSDSVIATASATPVPERDATVLDASTGSTRPPTHDTPDQTPKLSHTTLAKEDLGLVQWFYRDPHGDQQGPFTGNQMHEWYSHSYFQDELPLRRDFENDFHTLAELKIATGNAVQPFLAPLRPRNLPPNLPIPNLPFNPPMLNGHQPSIPDSFRSLSISSPTPQMLPQHYQGIHQPFVSPNMNVGGGYGFQSPIPFSPQQLQQVQQAPWGPIGGQPYPRVPQNVYGQVGSPSPIGSIGPIGSMGQMGPGVLYPGQGERNEMFSPSVGVGQVPDSPWTVPPQPSPGYINQALVPPREWDNTPIPNSTYHRQSEQDVLNPMMTQMDGRYVEDPTSAKVEQLASEVERQVAETIESVVEEAFYTPEPTQPSQAPAATLPISTEPLESVTPISTQVPSTIIPIDSMTSSVSLDVVPESSPALPTSPKSQSTQRLIPVPLPSAWGPKPIVTPVPIPPAPSRKTSLSVAPTSPPVPTPTSVTSKLPPAHASLPRKPVDAPLPPKPAPWAPKDDRESRLTSSPSLREIQELESKQAELRKTRQSITTTNPSVISTGTMSVSSSSEEIPTSITWGLPSQTKPTPSTPITTTTASTPVWGSGEGGPKKTLKQIQEEEEKRKRQLLQTKSQQSSTVLGNTAKRGYADLAASALPTPTSTGWNTVGANGKPVPGAGTGGSSIIIKHGSNLPAKPTVTPISSITPHSTLSPTTNKSNGTSTNIGTPIIGNPTPTPTTTSTTTSTGVGGKIKLDDVPPSLEFLRWVKLSLQGLNKGTSTDDLVQMLLAFPVDPPATDRAGVLEIISEAVYSSSTTLNGTRFAQEYFTRRKADAQRILGNGIGTTVPTGGGSALTGIGSSGSGGLGGIAASSGLSGSSGLGGMGGVGVGNGIGGWGKGSLADVVKSGKKEKEDLGFKVVKAKGKKK</sequence>
<dbReference type="InterPro" id="IPR035445">
    <property type="entry name" value="GYF-like_dom_sf"/>
</dbReference>
<proteinExistence type="predicted"/>
<dbReference type="PROSITE" id="PS50829">
    <property type="entry name" value="GYF"/>
    <property type="match status" value="1"/>
</dbReference>
<feature type="region of interest" description="Disordered" evidence="1">
    <location>
        <begin position="40"/>
        <end position="84"/>
    </location>
</feature>